<keyword evidence="4" id="KW-0378">Hydrolase</keyword>
<dbReference type="EMBL" id="UGTI01000001">
    <property type="protein sequence ID" value="SUB77350.1"/>
    <property type="molecule type" value="Genomic_DNA"/>
</dbReference>
<dbReference type="InterPro" id="IPR016047">
    <property type="entry name" value="M23ase_b-sheet_dom"/>
</dbReference>
<dbReference type="SUPFAM" id="SSF51261">
    <property type="entry name" value="Duplicated hybrid motif"/>
    <property type="match status" value="1"/>
</dbReference>
<dbReference type="Pfam" id="PF01476">
    <property type="entry name" value="LysM"/>
    <property type="match status" value="1"/>
</dbReference>
<evidence type="ECO:0000256" key="2">
    <source>
        <dbReference type="SAM" id="SignalP"/>
    </source>
</evidence>
<dbReference type="InterPro" id="IPR018392">
    <property type="entry name" value="LysM"/>
</dbReference>
<evidence type="ECO:0000256" key="1">
    <source>
        <dbReference type="SAM" id="MobiDB-lite"/>
    </source>
</evidence>
<keyword evidence="2" id="KW-0732">Signal</keyword>
<dbReference type="SMART" id="SM00257">
    <property type="entry name" value="LysM"/>
    <property type="match status" value="1"/>
</dbReference>
<dbReference type="AlphaFoldDB" id="A0A379DG31"/>
<gene>
    <name evidence="4" type="primary">nlpD</name>
    <name evidence="4" type="ORF">NCTC13100_00471</name>
</gene>
<organism evidence="4 5">
    <name type="scientific">Porphyromonas macacae</name>
    <dbReference type="NCBI Taxonomy" id="28115"/>
    <lineage>
        <taxon>Bacteria</taxon>
        <taxon>Pseudomonadati</taxon>
        <taxon>Bacteroidota</taxon>
        <taxon>Bacteroidia</taxon>
        <taxon>Bacteroidales</taxon>
        <taxon>Porphyromonadaceae</taxon>
        <taxon>Porphyromonas</taxon>
    </lineage>
</organism>
<dbReference type="Pfam" id="PF01551">
    <property type="entry name" value="Peptidase_M23"/>
    <property type="match status" value="1"/>
</dbReference>
<sequence>MVKKNLILSCCFFCIGTLVSWATPSRTADTGIGERSMRGHHSLSRDSVKALPQLLADKLELGKKLEAAKKASDAELRQELQAEALEFPAIELYGESSWSDRVNPFTGMGDVQIPDTYEIDCNNFVMPIPAEKTHISSPYGYRKRFRRMHYGVDLKLNTGDTVRAAFDGKVRIRSYERKGYGYYIVIRHPNGLETVYGHLSRQLVREGQIVLAGQPIGLGGNTGRSFGSHLHLETRFMGIPINPAFIFDFENGAPLNDVFVFKRSNYSYGGKAYASNRSLRSKKSSSQTPSPKPRVHRVRNGESLSSIAARYGTTINKICRANGIKSSKQLIAGKTTLRIPD</sequence>
<dbReference type="Proteomes" id="UP000254263">
    <property type="component" value="Unassembled WGS sequence"/>
</dbReference>
<evidence type="ECO:0000259" key="3">
    <source>
        <dbReference type="PROSITE" id="PS51782"/>
    </source>
</evidence>
<evidence type="ECO:0000313" key="4">
    <source>
        <dbReference type="EMBL" id="SUB77350.1"/>
    </source>
</evidence>
<protein>
    <submittedName>
        <fullName evidence="4">Murein hydrolase activator NlpD</fullName>
    </submittedName>
</protein>
<dbReference type="GO" id="GO:0004222">
    <property type="term" value="F:metalloendopeptidase activity"/>
    <property type="evidence" value="ECO:0007669"/>
    <property type="project" value="TreeGrafter"/>
</dbReference>
<dbReference type="PANTHER" id="PTHR21666">
    <property type="entry name" value="PEPTIDASE-RELATED"/>
    <property type="match status" value="1"/>
</dbReference>
<feature type="chain" id="PRO_5016903539" evidence="2">
    <location>
        <begin position="23"/>
        <end position="341"/>
    </location>
</feature>
<dbReference type="CDD" id="cd12797">
    <property type="entry name" value="M23_peptidase"/>
    <property type="match status" value="1"/>
</dbReference>
<dbReference type="InterPro" id="IPR050570">
    <property type="entry name" value="Cell_wall_metabolism_enzyme"/>
</dbReference>
<dbReference type="SUPFAM" id="SSF54106">
    <property type="entry name" value="LysM domain"/>
    <property type="match status" value="1"/>
</dbReference>
<dbReference type="CDD" id="cd00118">
    <property type="entry name" value="LysM"/>
    <property type="match status" value="1"/>
</dbReference>
<dbReference type="PANTHER" id="PTHR21666:SF270">
    <property type="entry name" value="MUREIN HYDROLASE ACTIVATOR ENVC"/>
    <property type="match status" value="1"/>
</dbReference>
<feature type="region of interest" description="Disordered" evidence="1">
    <location>
        <begin position="277"/>
        <end position="301"/>
    </location>
</feature>
<dbReference type="Gene3D" id="3.10.350.10">
    <property type="entry name" value="LysM domain"/>
    <property type="match status" value="1"/>
</dbReference>
<accession>A0A379DG31</accession>
<feature type="domain" description="LysM" evidence="3">
    <location>
        <begin position="294"/>
        <end position="339"/>
    </location>
</feature>
<dbReference type="RefSeq" id="WP_081612833.1">
    <property type="nucleotide sequence ID" value="NZ_UGTI01000001.1"/>
</dbReference>
<dbReference type="Gene3D" id="2.70.70.10">
    <property type="entry name" value="Glucose Permease (Domain IIA)"/>
    <property type="match status" value="1"/>
</dbReference>
<proteinExistence type="predicted"/>
<name>A0A379DG31_9PORP</name>
<evidence type="ECO:0000313" key="5">
    <source>
        <dbReference type="Proteomes" id="UP000254263"/>
    </source>
</evidence>
<dbReference type="InterPro" id="IPR036779">
    <property type="entry name" value="LysM_dom_sf"/>
</dbReference>
<reference evidence="4 5" key="1">
    <citation type="submission" date="2018-06" db="EMBL/GenBank/DDBJ databases">
        <authorList>
            <consortium name="Pathogen Informatics"/>
            <person name="Doyle S."/>
        </authorList>
    </citation>
    <scope>NUCLEOTIDE SEQUENCE [LARGE SCALE GENOMIC DNA]</scope>
    <source>
        <strain evidence="4 5">NCTC13100</strain>
    </source>
</reference>
<feature type="signal peptide" evidence="2">
    <location>
        <begin position="1"/>
        <end position="22"/>
    </location>
</feature>
<dbReference type="InterPro" id="IPR011055">
    <property type="entry name" value="Dup_hybrid_motif"/>
</dbReference>
<dbReference type="PROSITE" id="PS51782">
    <property type="entry name" value="LYSM"/>
    <property type="match status" value="1"/>
</dbReference>